<dbReference type="InterPro" id="IPR036761">
    <property type="entry name" value="TTHA0802/YceI-like_sf"/>
</dbReference>
<accession>A0ABN2WIT7</accession>
<sequence>MGLGTLLSRRRPKNSGGGWPVDGLPQEAGLLSAEISDPMGQPLPGVEVTLTETDTRRHVLKATTDPFGRVTAALPQGRYALRGTVEGLHPLHRVIEVPAGAPAPLERLRMETGQEPDLPQPGVWVFDPPHSAIRFVARHFGMSNVHGRFTRFDGGIRVAERMEDSYLEITIDASSIDTGNRTRDEHLKSADFLDVERYPYLHFASSKLTHKGGSKWTVQGTLTLHGVSRTVNLDTSYHGSVNGGYGEELRCAAYSTAELHRDDFTLNYGNMIQRGIVVIGRTVQLEMDIQAMYRHEGMPTPPE</sequence>
<dbReference type="InterPro" id="IPR008969">
    <property type="entry name" value="CarboxyPept-like_regulatory"/>
</dbReference>
<dbReference type="SUPFAM" id="SSF101874">
    <property type="entry name" value="YceI-like"/>
    <property type="match status" value="1"/>
</dbReference>
<organism evidence="4 5">
    <name type="scientific">Streptomyces albiaxialis</name>
    <dbReference type="NCBI Taxonomy" id="329523"/>
    <lineage>
        <taxon>Bacteria</taxon>
        <taxon>Bacillati</taxon>
        <taxon>Actinomycetota</taxon>
        <taxon>Actinomycetes</taxon>
        <taxon>Kitasatosporales</taxon>
        <taxon>Streptomycetaceae</taxon>
        <taxon>Streptomyces</taxon>
    </lineage>
</organism>
<dbReference type="SUPFAM" id="SSF49464">
    <property type="entry name" value="Carboxypeptidase regulatory domain-like"/>
    <property type="match status" value="1"/>
</dbReference>
<dbReference type="SMART" id="SM00867">
    <property type="entry name" value="YceI"/>
    <property type="match status" value="1"/>
</dbReference>
<dbReference type="Gene3D" id="2.40.128.110">
    <property type="entry name" value="Lipid/polyisoprenoid-binding, YceI-like"/>
    <property type="match status" value="1"/>
</dbReference>
<evidence type="ECO:0000313" key="4">
    <source>
        <dbReference type="EMBL" id="GAA2093485.1"/>
    </source>
</evidence>
<dbReference type="Pfam" id="PF13620">
    <property type="entry name" value="CarboxypepD_reg"/>
    <property type="match status" value="1"/>
</dbReference>
<protein>
    <submittedName>
        <fullName evidence="4">YceI family protein</fullName>
    </submittedName>
</protein>
<evidence type="ECO:0000256" key="1">
    <source>
        <dbReference type="ARBA" id="ARBA00008812"/>
    </source>
</evidence>
<keyword evidence="5" id="KW-1185">Reference proteome</keyword>
<dbReference type="RefSeq" id="WP_344532639.1">
    <property type="nucleotide sequence ID" value="NZ_BAAAPE010000015.1"/>
</dbReference>
<dbReference type="EMBL" id="BAAAPE010000015">
    <property type="protein sequence ID" value="GAA2093485.1"/>
    <property type="molecule type" value="Genomic_DNA"/>
</dbReference>
<proteinExistence type="inferred from homology"/>
<evidence type="ECO:0000259" key="3">
    <source>
        <dbReference type="SMART" id="SM00867"/>
    </source>
</evidence>
<dbReference type="Gene3D" id="2.60.40.1120">
    <property type="entry name" value="Carboxypeptidase-like, regulatory domain"/>
    <property type="match status" value="1"/>
</dbReference>
<comment type="similarity">
    <text evidence="1">Belongs to the UPF0312 family.</text>
</comment>
<dbReference type="InterPro" id="IPR007372">
    <property type="entry name" value="Lipid/polyisoprenoid-bd_YceI"/>
</dbReference>
<dbReference type="PANTHER" id="PTHR34406">
    <property type="entry name" value="PROTEIN YCEI"/>
    <property type="match status" value="1"/>
</dbReference>
<dbReference type="Pfam" id="PF04264">
    <property type="entry name" value="YceI"/>
    <property type="match status" value="1"/>
</dbReference>
<dbReference type="PANTHER" id="PTHR34406:SF1">
    <property type="entry name" value="PROTEIN YCEI"/>
    <property type="match status" value="1"/>
</dbReference>
<dbReference type="Proteomes" id="UP001500016">
    <property type="component" value="Unassembled WGS sequence"/>
</dbReference>
<feature type="region of interest" description="Disordered" evidence="2">
    <location>
        <begin position="1"/>
        <end position="25"/>
    </location>
</feature>
<name>A0ABN2WIT7_9ACTN</name>
<gene>
    <name evidence="4" type="ORF">GCM10009801_60700</name>
</gene>
<evidence type="ECO:0000313" key="5">
    <source>
        <dbReference type="Proteomes" id="UP001500016"/>
    </source>
</evidence>
<comment type="caution">
    <text evidence="4">The sequence shown here is derived from an EMBL/GenBank/DDBJ whole genome shotgun (WGS) entry which is preliminary data.</text>
</comment>
<reference evidence="4 5" key="1">
    <citation type="journal article" date="2019" name="Int. J. Syst. Evol. Microbiol.">
        <title>The Global Catalogue of Microorganisms (GCM) 10K type strain sequencing project: providing services to taxonomists for standard genome sequencing and annotation.</title>
        <authorList>
            <consortium name="The Broad Institute Genomics Platform"/>
            <consortium name="The Broad Institute Genome Sequencing Center for Infectious Disease"/>
            <person name="Wu L."/>
            <person name="Ma J."/>
        </authorList>
    </citation>
    <scope>NUCLEOTIDE SEQUENCE [LARGE SCALE GENOMIC DNA]</scope>
    <source>
        <strain evidence="4 5">JCM 15478</strain>
    </source>
</reference>
<feature type="domain" description="Lipid/polyisoprenoid-binding YceI-like" evidence="3">
    <location>
        <begin position="123"/>
        <end position="292"/>
    </location>
</feature>
<evidence type="ECO:0000256" key="2">
    <source>
        <dbReference type="SAM" id="MobiDB-lite"/>
    </source>
</evidence>